<evidence type="ECO:0000259" key="2">
    <source>
        <dbReference type="Pfam" id="PF12867"/>
    </source>
</evidence>
<organism evidence="3 4">
    <name type="scientific">Urechidicola vernalis</name>
    <dbReference type="NCBI Taxonomy" id="3075600"/>
    <lineage>
        <taxon>Bacteria</taxon>
        <taxon>Pseudomonadati</taxon>
        <taxon>Bacteroidota</taxon>
        <taxon>Flavobacteriia</taxon>
        <taxon>Flavobacteriales</taxon>
        <taxon>Flavobacteriaceae</taxon>
        <taxon>Urechidicola</taxon>
    </lineage>
</organism>
<proteinExistence type="predicted"/>
<sequence length="189" mass="21307">MKKTILLFAFMAIGFGVTNLRASENDTPTKGPFDFKASVVSILKNAKTYTIEVAEAMPAKDYTFKTADSVKTFGEQMAHIAMSSMFIHKKLILGEELPQSEMTEASIGASKEQTIKMLNMSFNSMISSLEGMSHEQLHEKFSVFFLPEKPEFTKIEGFLFIRDHVTHHRGQAIVYLRAKGHKAPDYRAF</sequence>
<evidence type="ECO:0000256" key="1">
    <source>
        <dbReference type="SAM" id="SignalP"/>
    </source>
</evidence>
<dbReference type="InterPro" id="IPR024775">
    <property type="entry name" value="DinB-like"/>
</dbReference>
<dbReference type="Proteomes" id="UP001252186">
    <property type="component" value="Unassembled WGS sequence"/>
</dbReference>
<gene>
    <name evidence="3" type="ORF">RM519_09425</name>
</gene>
<protein>
    <submittedName>
        <fullName evidence="3">DinB family protein</fullName>
    </submittedName>
</protein>
<keyword evidence="1" id="KW-0732">Signal</keyword>
<keyword evidence="4" id="KW-1185">Reference proteome</keyword>
<accession>A0ABU2Y5I0</accession>
<dbReference type="Gene3D" id="1.20.120.450">
    <property type="entry name" value="dinb family like domain"/>
    <property type="match status" value="1"/>
</dbReference>
<name>A0ABU2Y5I0_9FLAO</name>
<comment type="caution">
    <text evidence="3">The sequence shown here is derived from an EMBL/GenBank/DDBJ whole genome shotgun (WGS) entry which is preliminary data.</text>
</comment>
<dbReference type="EMBL" id="JAVRHV010000004">
    <property type="protein sequence ID" value="MDT0553463.1"/>
    <property type="molecule type" value="Genomic_DNA"/>
</dbReference>
<evidence type="ECO:0000313" key="4">
    <source>
        <dbReference type="Proteomes" id="UP001252186"/>
    </source>
</evidence>
<dbReference type="InterPro" id="IPR034660">
    <property type="entry name" value="DinB/YfiT-like"/>
</dbReference>
<dbReference type="RefSeq" id="WP_311593482.1">
    <property type="nucleotide sequence ID" value="NZ_JAVRHV010000004.1"/>
</dbReference>
<feature type="domain" description="DinB-like" evidence="2">
    <location>
        <begin position="46"/>
        <end position="172"/>
    </location>
</feature>
<evidence type="ECO:0000313" key="3">
    <source>
        <dbReference type="EMBL" id="MDT0553463.1"/>
    </source>
</evidence>
<feature type="signal peptide" evidence="1">
    <location>
        <begin position="1"/>
        <end position="22"/>
    </location>
</feature>
<feature type="chain" id="PRO_5046392890" evidence="1">
    <location>
        <begin position="23"/>
        <end position="189"/>
    </location>
</feature>
<reference evidence="3 4" key="1">
    <citation type="submission" date="2023-09" db="EMBL/GenBank/DDBJ databases">
        <authorList>
            <person name="Rey-Velasco X."/>
        </authorList>
    </citation>
    <scope>NUCLEOTIDE SEQUENCE [LARGE SCALE GENOMIC DNA]</scope>
    <source>
        <strain evidence="3 4">P050</strain>
    </source>
</reference>
<dbReference type="SUPFAM" id="SSF109854">
    <property type="entry name" value="DinB/YfiT-like putative metalloenzymes"/>
    <property type="match status" value="1"/>
</dbReference>
<dbReference type="Pfam" id="PF12867">
    <property type="entry name" value="DinB_2"/>
    <property type="match status" value="1"/>
</dbReference>